<proteinExistence type="predicted"/>
<accession>A0A0F9RR27</accession>
<evidence type="ECO:0000313" key="1">
    <source>
        <dbReference type="EMBL" id="KKN19773.1"/>
    </source>
</evidence>
<dbReference type="EMBL" id="LAZR01003302">
    <property type="protein sequence ID" value="KKN19773.1"/>
    <property type="molecule type" value="Genomic_DNA"/>
</dbReference>
<gene>
    <name evidence="1" type="ORF">LCGC14_0942220</name>
</gene>
<name>A0A0F9RR27_9ZZZZ</name>
<sequence length="90" mass="10078">MSRFTKEHYEDVARLLKLHLTREDQDIATRTPGGQAIACLALDFAGIFAADNPRLCAYHGEHDTAYSEDCKITGFDREQFLTVCGLEGKN</sequence>
<dbReference type="AlphaFoldDB" id="A0A0F9RR27"/>
<organism evidence="1">
    <name type="scientific">marine sediment metagenome</name>
    <dbReference type="NCBI Taxonomy" id="412755"/>
    <lineage>
        <taxon>unclassified sequences</taxon>
        <taxon>metagenomes</taxon>
        <taxon>ecological metagenomes</taxon>
    </lineage>
</organism>
<reference evidence="1" key="1">
    <citation type="journal article" date="2015" name="Nature">
        <title>Complex archaea that bridge the gap between prokaryotes and eukaryotes.</title>
        <authorList>
            <person name="Spang A."/>
            <person name="Saw J.H."/>
            <person name="Jorgensen S.L."/>
            <person name="Zaremba-Niedzwiedzka K."/>
            <person name="Martijn J."/>
            <person name="Lind A.E."/>
            <person name="van Eijk R."/>
            <person name="Schleper C."/>
            <person name="Guy L."/>
            <person name="Ettema T.J."/>
        </authorList>
    </citation>
    <scope>NUCLEOTIDE SEQUENCE</scope>
</reference>
<comment type="caution">
    <text evidence="1">The sequence shown here is derived from an EMBL/GenBank/DDBJ whole genome shotgun (WGS) entry which is preliminary data.</text>
</comment>
<protein>
    <submittedName>
        <fullName evidence="1">Uncharacterized protein</fullName>
    </submittedName>
</protein>